<comment type="catalytic activity">
    <reaction evidence="1">
        <text>3-hydroxy-2-methylpropanoyl-CoA + H2O = 3-hydroxy-2-methylpropanoate + CoA + H(+)</text>
        <dbReference type="Rhea" id="RHEA:20888"/>
        <dbReference type="ChEBI" id="CHEBI:11805"/>
        <dbReference type="ChEBI" id="CHEBI:15377"/>
        <dbReference type="ChEBI" id="CHEBI:15378"/>
        <dbReference type="ChEBI" id="CHEBI:57287"/>
        <dbReference type="ChEBI" id="CHEBI:57340"/>
        <dbReference type="EC" id="3.1.2.4"/>
    </reaction>
</comment>
<dbReference type="RefSeq" id="WP_018081655.1">
    <property type="nucleotide sequence ID" value="NZ_AQWM01000006.1"/>
</dbReference>
<dbReference type="Gene3D" id="3.90.226.10">
    <property type="entry name" value="2-enoyl-CoA Hydratase, Chain A, domain 1"/>
    <property type="match status" value="1"/>
</dbReference>
<dbReference type="AlphaFoldDB" id="V4NKH6"/>
<keyword evidence="6" id="KW-1185">Reference proteome</keyword>
<dbReference type="SUPFAM" id="SSF52096">
    <property type="entry name" value="ClpP/crotonase"/>
    <property type="match status" value="1"/>
</dbReference>
<dbReference type="NCBIfam" id="NF004127">
    <property type="entry name" value="PRK05617.1"/>
    <property type="match status" value="1"/>
</dbReference>
<organism evidence="5 6">
    <name type="scientific">Asticcacaulis benevestitus DSM 16100 = ATCC BAA-896</name>
    <dbReference type="NCBI Taxonomy" id="1121022"/>
    <lineage>
        <taxon>Bacteria</taxon>
        <taxon>Pseudomonadati</taxon>
        <taxon>Pseudomonadota</taxon>
        <taxon>Alphaproteobacteria</taxon>
        <taxon>Caulobacterales</taxon>
        <taxon>Caulobacteraceae</taxon>
        <taxon>Asticcacaulis</taxon>
    </lineage>
</organism>
<evidence type="ECO:0000256" key="2">
    <source>
        <dbReference type="ARBA" id="ARBA00011915"/>
    </source>
</evidence>
<dbReference type="EC" id="3.1.2.4" evidence="2"/>
<dbReference type="InterPro" id="IPR029045">
    <property type="entry name" value="ClpP/crotonase-like_dom_sf"/>
</dbReference>
<feature type="domain" description="Enoyl-CoA hydratase/isomerase" evidence="4">
    <location>
        <begin position="11"/>
        <end position="333"/>
    </location>
</feature>
<proteinExistence type="predicted"/>
<dbReference type="eggNOG" id="COG1024">
    <property type="taxonomic scope" value="Bacteria"/>
</dbReference>
<dbReference type="EMBL" id="AWGB01000077">
    <property type="protein sequence ID" value="ESQ82322.1"/>
    <property type="molecule type" value="Genomic_DNA"/>
</dbReference>
<dbReference type="Pfam" id="PF16113">
    <property type="entry name" value="ECH_2"/>
    <property type="match status" value="1"/>
</dbReference>
<evidence type="ECO:0000313" key="6">
    <source>
        <dbReference type="Proteomes" id="UP000017837"/>
    </source>
</evidence>
<dbReference type="CDD" id="cd06558">
    <property type="entry name" value="crotonase-like"/>
    <property type="match status" value="1"/>
</dbReference>
<dbReference type="OrthoDB" id="9790967at2"/>
<dbReference type="GO" id="GO:0006574">
    <property type="term" value="P:L-valine catabolic process"/>
    <property type="evidence" value="ECO:0007669"/>
    <property type="project" value="TreeGrafter"/>
</dbReference>
<evidence type="ECO:0000256" key="1">
    <source>
        <dbReference type="ARBA" id="ARBA00001709"/>
    </source>
</evidence>
<dbReference type="InterPro" id="IPR045004">
    <property type="entry name" value="ECH_dom"/>
</dbReference>
<evidence type="ECO:0000256" key="3">
    <source>
        <dbReference type="ARBA" id="ARBA00022801"/>
    </source>
</evidence>
<reference evidence="5 6" key="1">
    <citation type="journal article" date="2014" name="Nature">
        <title>Sequential evolution of bacterial morphology by co-option of a developmental regulator.</title>
        <authorList>
            <person name="Jiang C."/>
            <person name="Brown P.J."/>
            <person name="Ducret A."/>
            <person name="Brun Y.V."/>
        </authorList>
    </citation>
    <scope>NUCLEOTIDE SEQUENCE [LARGE SCALE GENOMIC DNA]</scope>
    <source>
        <strain evidence="5 6">DSM 16100</strain>
    </source>
</reference>
<protein>
    <recommendedName>
        <fullName evidence="2">3-hydroxyisobutyryl-CoA hydrolase</fullName>
        <ecNumber evidence="2">3.1.2.4</ecNumber>
    </recommendedName>
</protein>
<dbReference type="InterPro" id="IPR032259">
    <property type="entry name" value="HIBYL-CoA-H"/>
</dbReference>
<dbReference type="GO" id="GO:0003860">
    <property type="term" value="F:3-hydroxyisobutyryl-CoA hydrolase activity"/>
    <property type="evidence" value="ECO:0007669"/>
    <property type="project" value="UniProtKB-EC"/>
</dbReference>
<dbReference type="FunFam" id="3.90.226.10:FF:000026">
    <property type="entry name" value="3-hydroxyisobutyryl-CoA hydrolase, mitochondrial"/>
    <property type="match status" value="1"/>
</dbReference>
<name>V4NKH6_9CAUL</name>
<dbReference type="Proteomes" id="UP000017837">
    <property type="component" value="Unassembled WGS sequence"/>
</dbReference>
<gene>
    <name evidence="5" type="ORF">ABENE_21055</name>
</gene>
<dbReference type="PATRIC" id="fig|1121022.4.peg.4314"/>
<keyword evidence="3" id="KW-0378">Hydrolase</keyword>
<evidence type="ECO:0000259" key="4">
    <source>
        <dbReference type="Pfam" id="PF16113"/>
    </source>
</evidence>
<dbReference type="PANTHER" id="PTHR43176">
    <property type="entry name" value="3-HYDROXYISOBUTYRYL-COA HYDROLASE-RELATED"/>
    <property type="match status" value="1"/>
</dbReference>
<dbReference type="GO" id="GO:0005829">
    <property type="term" value="C:cytosol"/>
    <property type="evidence" value="ECO:0007669"/>
    <property type="project" value="TreeGrafter"/>
</dbReference>
<accession>V4NKH6</accession>
<sequence length="342" mass="37074">MDVSVRVENGVGRITLNRPKALHALTTEMCQAMSDALTRWAADDGVRVLMIDHAEGTRGFCAGGDIRMVAQSGRADGKAGEAFFNIEYRLNTQIKRFPKPYVALLDGVTMGGGVGISIHGSHRIATENTLFAMPETGIGLFPDVGGGWFLPRLEGQLGIWLALTGARLKGSDVVAAGLATHLVTSENLPDVKARILAGEALDDVLADYTQMPVRAGYAEHLDVIHHCFSRPTITDICLALKMADDDWATAQADILKNRSPLSLSVSLEQLRRGARMASFEDVMRMEYRIACHIIRSHDFSEGVRAVIEDKDNAPTWSPASLSGVTPQMVEAMFAAVDEELAL</sequence>
<evidence type="ECO:0000313" key="5">
    <source>
        <dbReference type="EMBL" id="ESQ82322.1"/>
    </source>
</evidence>
<comment type="caution">
    <text evidence="5">The sequence shown here is derived from an EMBL/GenBank/DDBJ whole genome shotgun (WGS) entry which is preliminary data.</text>
</comment>
<dbReference type="PANTHER" id="PTHR43176:SF3">
    <property type="entry name" value="3-HYDROXYISOBUTYRYL-COA HYDROLASE, MITOCHONDRIAL"/>
    <property type="match status" value="1"/>
</dbReference>
<dbReference type="STRING" id="1121022.GCA_000376105_01990"/>